<keyword evidence="2" id="KW-1185">Reference proteome</keyword>
<protein>
    <submittedName>
        <fullName evidence="1">Uncharacterized protein</fullName>
    </submittedName>
</protein>
<reference evidence="1" key="1">
    <citation type="submission" date="2023-10" db="EMBL/GenBank/DDBJ databases">
        <title>Genome assembly of Pristionchus species.</title>
        <authorList>
            <person name="Yoshida K."/>
            <person name="Sommer R.J."/>
        </authorList>
    </citation>
    <scope>NUCLEOTIDE SEQUENCE</scope>
    <source>
        <strain evidence="1">RS0144</strain>
    </source>
</reference>
<gene>
    <name evidence="1" type="ORF">PENTCL1PPCAC_3814</name>
</gene>
<evidence type="ECO:0000313" key="2">
    <source>
        <dbReference type="Proteomes" id="UP001432027"/>
    </source>
</evidence>
<name>A0AAV5SNA3_9BILA</name>
<proteinExistence type="predicted"/>
<organism evidence="1 2">
    <name type="scientific">Pristionchus entomophagus</name>
    <dbReference type="NCBI Taxonomy" id="358040"/>
    <lineage>
        <taxon>Eukaryota</taxon>
        <taxon>Metazoa</taxon>
        <taxon>Ecdysozoa</taxon>
        <taxon>Nematoda</taxon>
        <taxon>Chromadorea</taxon>
        <taxon>Rhabditida</taxon>
        <taxon>Rhabditina</taxon>
        <taxon>Diplogasteromorpha</taxon>
        <taxon>Diplogasteroidea</taxon>
        <taxon>Neodiplogasteridae</taxon>
        <taxon>Pristionchus</taxon>
    </lineage>
</organism>
<sequence length="112" mass="12767">MKVIQKNQIKNESFFSTISSPRFFAQFGDLCQQKSHRLSFIDSHCTRLFSRLMSAIRVELAFSSSSFFSTISTFRFLASRRASLINNSLRRSAIFASINSFDCPPSILDIPL</sequence>
<feature type="non-terminal residue" evidence="1">
    <location>
        <position position="112"/>
    </location>
</feature>
<dbReference type="EMBL" id="BTSX01000001">
    <property type="protein sequence ID" value="GMS81639.1"/>
    <property type="molecule type" value="Genomic_DNA"/>
</dbReference>
<comment type="caution">
    <text evidence="1">The sequence shown here is derived from an EMBL/GenBank/DDBJ whole genome shotgun (WGS) entry which is preliminary data.</text>
</comment>
<evidence type="ECO:0000313" key="1">
    <source>
        <dbReference type="EMBL" id="GMS81639.1"/>
    </source>
</evidence>
<accession>A0AAV5SNA3</accession>
<dbReference type="AlphaFoldDB" id="A0AAV5SNA3"/>
<dbReference type="Proteomes" id="UP001432027">
    <property type="component" value="Unassembled WGS sequence"/>
</dbReference>